<name>A0A9P0Q0V5_ACAOB</name>
<reference evidence="2" key="1">
    <citation type="submission" date="2022-03" db="EMBL/GenBank/DDBJ databases">
        <authorList>
            <person name="Sayadi A."/>
        </authorList>
    </citation>
    <scope>NUCLEOTIDE SEQUENCE</scope>
</reference>
<dbReference type="Proteomes" id="UP001152888">
    <property type="component" value="Unassembled WGS sequence"/>
</dbReference>
<gene>
    <name evidence="2" type="ORF">ACAOBT_LOCUS26235</name>
</gene>
<organism evidence="2 3">
    <name type="scientific">Acanthoscelides obtectus</name>
    <name type="common">Bean weevil</name>
    <name type="synonym">Bruchus obtectus</name>
    <dbReference type="NCBI Taxonomy" id="200917"/>
    <lineage>
        <taxon>Eukaryota</taxon>
        <taxon>Metazoa</taxon>
        <taxon>Ecdysozoa</taxon>
        <taxon>Arthropoda</taxon>
        <taxon>Hexapoda</taxon>
        <taxon>Insecta</taxon>
        <taxon>Pterygota</taxon>
        <taxon>Neoptera</taxon>
        <taxon>Endopterygota</taxon>
        <taxon>Coleoptera</taxon>
        <taxon>Polyphaga</taxon>
        <taxon>Cucujiformia</taxon>
        <taxon>Chrysomeloidea</taxon>
        <taxon>Chrysomelidae</taxon>
        <taxon>Bruchinae</taxon>
        <taxon>Bruchini</taxon>
        <taxon>Acanthoscelides</taxon>
    </lineage>
</organism>
<feature type="transmembrane region" description="Helical" evidence="1">
    <location>
        <begin position="98"/>
        <end position="117"/>
    </location>
</feature>
<evidence type="ECO:0000256" key="1">
    <source>
        <dbReference type="SAM" id="Phobius"/>
    </source>
</evidence>
<dbReference type="EMBL" id="CAKOFQ010007451">
    <property type="protein sequence ID" value="CAH2001499.1"/>
    <property type="molecule type" value="Genomic_DNA"/>
</dbReference>
<protein>
    <submittedName>
        <fullName evidence="2">Uncharacterized protein</fullName>
    </submittedName>
</protein>
<keyword evidence="1" id="KW-1133">Transmembrane helix</keyword>
<keyword evidence="3" id="KW-1185">Reference proteome</keyword>
<feature type="transmembrane region" description="Helical" evidence="1">
    <location>
        <begin position="70"/>
        <end position="92"/>
    </location>
</feature>
<keyword evidence="1" id="KW-0812">Transmembrane</keyword>
<evidence type="ECO:0000313" key="2">
    <source>
        <dbReference type="EMBL" id="CAH2001499.1"/>
    </source>
</evidence>
<comment type="caution">
    <text evidence="2">The sequence shown here is derived from an EMBL/GenBank/DDBJ whole genome shotgun (WGS) entry which is preliminary data.</text>
</comment>
<dbReference type="AlphaFoldDB" id="A0A9P0Q0V5"/>
<accession>A0A9P0Q0V5</accession>
<proteinExistence type="predicted"/>
<keyword evidence="1" id="KW-0472">Membrane</keyword>
<evidence type="ECO:0000313" key="3">
    <source>
        <dbReference type="Proteomes" id="UP001152888"/>
    </source>
</evidence>
<sequence>MFVSLTITRCSACVSVLFVFDTVGTSVTSVSLSRFTSFSLLYFTAFANDLVPFFLFVINKSSFASDLIPFLSICYQQILYVNCIILHFYHIFHLNSHFIFFVAFFVFLFSFLISFGIPSLM</sequence>
<feature type="transmembrane region" description="Helical" evidence="1">
    <location>
        <begin position="40"/>
        <end position="58"/>
    </location>
</feature>